<sequence>MKAMAMSLSGSKQKANGKTTKVGKNKVGHDAGDEEFLPPEGEENLSVYSDDDESSRSQAKKDEFDLDFNNSHVKEVTDYMLCGMYSNYRHRLYDYVRAYDPIDEARAHPRAGIDPNDWNLIIDHMHSTKFIVRCSSLNKSTTGIKNRSSVTVLHCSGSKSFLQRQEEQRDKEVGRIAFFKITHSNKEVWTSEGAEKKHKEMLERKAQPTEEGDTPPTEDEICDDVLGPVIGYVPGLGHAFKPNSSTQVRKATFRQLEETSKRAEQAEKRVDAAEKQAAELSEEVQSLTQKTDRLESFVESLALRMDNGGSFPPALSRNVL</sequence>
<comment type="caution">
    <text evidence="3">The sequence shown here is derived from an EMBL/GenBank/DDBJ whole genome shotgun (WGS) entry which is preliminary data.</text>
</comment>
<evidence type="ECO:0000313" key="4">
    <source>
        <dbReference type="Proteomes" id="UP000823749"/>
    </source>
</evidence>
<dbReference type="AlphaFoldDB" id="A0AAV6JK05"/>
<keyword evidence="4" id="KW-1185">Reference proteome</keyword>
<gene>
    <name evidence="3" type="ORF">RHGRI_019440</name>
</gene>
<proteinExistence type="predicted"/>
<evidence type="ECO:0008006" key="5">
    <source>
        <dbReference type="Google" id="ProtNLM"/>
    </source>
</evidence>
<dbReference type="Proteomes" id="UP000823749">
    <property type="component" value="Chromosome 7"/>
</dbReference>
<organism evidence="3 4">
    <name type="scientific">Rhododendron griersonianum</name>
    <dbReference type="NCBI Taxonomy" id="479676"/>
    <lineage>
        <taxon>Eukaryota</taxon>
        <taxon>Viridiplantae</taxon>
        <taxon>Streptophyta</taxon>
        <taxon>Embryophyta</taxon>
        <taxon>Tracheophyta</taxon>
        <taxon>Spermatophyta</taxon>
        <taxon>Magnoliopsida</taxon>
        <taxon>eudicotyledons</taxon>
        <taxon>Gunneridae</taxon>
        <taxon>Pentapetalae</taxon>
        <taxon>asterids</taxon>
        <taxon>Ericales</taxon>
        <taxon>Ericaceae</taxon>
        <taxon>Ericoideae</taxon>
        <taxon>Rhodoreae</taxon>
        <taxon>Rhododendron</taxon>
    </lineage>
</organism>
<feature type="region of interest" description="Disordered" evidence="2">
    <location>
        <begin position="1"/>
        <end position="61"/>
    </location>
</feature>
<evidence type="ECO:0000256" key="2">
    <source>
        <dbReference type="SAM" id="MobiDB-lite"/>
    </source>
</evidence>
<feature type="region of interest" description="Disordered" evidence="2">
    <location>
        <begin position="190"/>
        <end position="220"/>
    </location>
</feature>
<evidence type="ECO:0000313" key="3">
    <source>
        <dbReference type="EMBL" id="KAG5538894.1"/>
    </source>
</evidence>
<reference evidence="3" key="1">
    <citation type="submission" date="2020-08" db="EMBL/GenBank/DDBJ databases">
        <title>Plant Genome Project.</title>
        <authorList>
            <person name="Zhang R.-G."/>
        </authorList>
    </citation>
    <scope>NUCLEOTIDE SEQUENCE</scope>
    <source>
        <strain evidence="3">WSP0</strain>
        <tissue evidence="3">Leaf</tissue>
    </source>
</reference>
<feature type="coiled-coil region" evidence="1">
    <location>
        <begin position="249"/>
        <end position="297"/>
    </location>
</feature>
<dbReference type="EMBL" id="JACTNZ010000007">
    <property type="protein sequence ID" value="KAG5538894.1"/>
    <property type="molecule type" value="Genomic_DNA"/>
</dbReference>
<name>A0AAV6JK05_9ERIC</name>
<feature type="compositionally biased region" description="Basic and acidic residues" evidence="2">
    <location>
        <begin position="193"/>
        <end position="208"/>
    </location>
</feature>
<feature type="compositionally biased region" description="Acidic residues" evidence="2">
    <location>
        <begin position="210"/>
        <end position="220"/>
    </location>
</feature>
<keyword evidence="1" id="KW-0175">Coiled coil</keyword>
<feature type="compositionally biased region" description="Acidic residues" evidence="2">
    <location>
        <begin position="32"/>
        <end position="53"/>
    </location>
</feature>
<dbReference type="PANTHER" id="PTHR33499">
    <property type="entry name" value="OS12G0282400 PROTEIN-RELATED"/>
    <property type="match status" value="1"/>
</dbReference>
<accession>A0AAV6JK05</accession>
<protein>
    <recommendedName>
        <fullName evidence="5">Transposase, Ptta/En/Spm, plant</fullName>
    </recommendedName>
</protein>
<evidence type="ECO:0000256" key="1">
    <source>
        <dbReference type="SAM" id="Coils"/>
    </source>
</evidence>
<dbReference type="PANTHER" id="PTHR33499:SF11">
    <property type="entry name" value="NO APICAL MERISTEM-ASSOCIATED C-TERMINAL DOMAIN-CONTAINING PROTEIN"/>
    <property type="match status" value="1"/>
</dbReference>